<organism evidence="2 3">
    <name type="scientific">Brachybacterium sacelli</name>
    <dbReference type="NCBI Taxonomy" id="173364"/>
    <lineage>
        <taxon>Bacteria</taxon>
        <taxon>Bacillati</taxon>
        <taxon>Actinomycetota</taxon>
        <taxon>Actinomycetes</taxon>
        <taxon>Micrococcales</taxon>
        <taxon>Dermabacteraceae</taxon>
        <taxon>Brachybacterium</taxon>
    </lineage>
</organism>
<keyword evidence="3" id="KW-1185">Reference proteome</keyword>
<proteinExistence type="predicted"/>
<comment type="caution">
    <text evidence="2">The sequence shown here is derived from an EMBL/GenBank/DDBJ whole genome shotgun (WGS) entry which is preliminary data.</text>
</comment>
<evidence type="ECO:0008006" key="4">
    <source>
        <dbReference type="Google" id="ProtNLM"/>
    </source>
</evidence>
<gene>
    <name evidence="2" type="ORF">JOF43_004403</name>
</gene>
<evidence type="ECO:0000256" key="1">
    <source>
        <dbReference type="SAM" id="MobiDB-lite"/>
    </source>
</evidence>
<dbReference type="RefSeq" id="WP_209905258.1">
    <property type="nucleotide sequence ID" value="NZ_BAAAJW010000013.1"/>
</dbReference>
<reference evidence="2 3" key="1">
    <citation type="submission" date="2021-03" db="EMBL/GenBank/DDBJ databases">
        <title>Sequencing the genomes of 1000 actinobacteria strains.</title>
        <authorList>
            <person name="Klenk H.-P."/>
        </authorList>
    </citation>
    <scope>NUCLEOTIDE SEQUENCE [LARGE SCALE GENOMIC DNA]</scope>
    <source>
        <strain evidence="2 3">DSM 14566</strain>
    </source>
</reference>
<dbReference type="Proteomes" id="UP001519290">
    <property type="component" value="Unassembled WGS sequence"/>
</dbReference>
<sequence>MAPPMNRATSEQLCTLLDQMIWARCATEHARPRRPVRLHALPPTMWIRPARGVGGHKATQTGSLPATIAWRDGVLQAADPATERPVSAGWRVDAAGTHLNGTTDLTEGHTDLGRPTGSMWPTHRAPVLRAYEATRQLDEFTERGELARWTMLAHLEQFAHECVHQIAASICREITGIEDHETAVRLLDDQQLNLVVTHVLYGSAGPDSRVLRSLDRCLDPATTRNVDPIRYLTTQIRRDLSDQVRVAIGDPQVGPRVRRVARSLGTGAHLEEIISRYNDLHPSDRVSTTRAIRALTVAPSLESTAVRDV</sequence>
<evidence type="ECO:0000313" key="3">
    <source>
        <dbReference type="Proteomes" id="UP001519290"/>
    </source>
</evidence>
<dbReference type="EMBL" id="JAGIOD010000002">
    <property type="protein sequence ID" value="MBP2384414.1"/>
    <property type="molecule type" value="Genomic_DNA"/>
</dbReference>
<name>A0ABS4X9R7_9MICO</name>
<accession>A0ABS4X9R7</accession>
<protein>
    <recommendedName>
        <fullName evidence="4">DUF222 domain-containing protein</fullName>
    </recommendedName>
</protein>
<evidence type="ECO:0000313" key="2">
    <source>
        <dbReference type="EMBL" id="MBP2384414.1"/>
    </source>
</evidence>
<feature type="region of interest" description="Disordered" evidence="1">
    <location>
        <begin position="99"/>
        <end position="119"/>
    </location>
</feature>